<dbReference type="GO" id="GO:0016740">
    <property type="term" value="F:transferase activity"/>
    <property type="evidence" value="ECO:0007669"/>
    <property type="project" value="UniProtKB-KW"/>
</dbReference>
<keyword evidence="2" id="KW-1003">Cell membrane</keyword>
<comment type="caution">
    <text evidence="8">The sequence shown here is derived from an EMBL/GenBank/DDBJ whole genome shotgun (WGS) entry which is preliminary data.</text>
</comment>
<dbReference type="Gene3D" id="3.40.720.10">
    <property type="entry name" value="Alkaline Phosphatase, subunit A"/>
    <property type="match status" value="1"/>
</dbReference>
<evidence type="ECO:0000256" key="2">
    <source>
        <dbReference type="ARBA" id="ARBA00022475"/>
    </source>
</evidence>
<protein>
    <submittedName>
        <fullName evidence="8">Phosphoglycerol transferase MdoB-like AlkP superfamily enzyme</fullName>
    </submittedName>
</protein>
<feature type="transmembrane region" description="Helical" evidence="6">
    <location>
        <begin position="34"/>
        <end position="53"/>
    </location>
</feature>
<keyword evidence="9" id="KW-1185">Reference proteome</keyword>
<gene>
    <name evidence="8" type="ORF">EV697_101144</name>
</gene>
<evidence type="ECO:0000256" key="5">
    <source>
        <dbReference type="ARBA" id="ARBA00023136"/>
    </source>
</evidence>
<dbReference type="InterPro" id="IPR000917">
    <property type="entry name" value="Sulfatase_N"/>
</dbReference>
<dbReference type="InterPro" id="IPR017850">
    <property type="entry name" value="Alkaline_phosphatase_core_sf"/>
</dbReference>
<keyword evidence="3 6" id="KW-0812">Transmembrane</keyword>
<reference evidence="8 9" key="1">
    <citation type="submission" date="2019-03" db="EMBL/GenBank/DDBJ databases">
        <title>Genomic Encyclopedia of Type Strains, Phase IV (KMG-IV): sequencing the most valuable type-strain genomes for metagenomic binning, comparative biology and taxonomic classification.</title>
        <authorList>
            <person name="Goeker M."/>
        </authorList>
    </citation>
    <scope>NUCLEOTIDE SEQUENCE [LARGE SCALE GENOMIC DNA]</scope>
    <source>
        <strain evidence="8 9">DSM 28231</strain>
    </source>
</reference>
<sequence length="631" mass="72813">MIHHFISQNILRSPEYTNSIKRMRLLGARFDIKVISSMLILPYLISFLLSSFLSSNNISVYFYSISIFIISFICIAFTVGNYFYYKTYNTYYDVFIFGFFEDDTEAVLKNIYDDYPIFKSILIVLILSIIPSVISFLLLKDIKVETTLAAYTLLFITLILMILALRGTINSKPLGKIHAQVSSLNTINYMVPNGPIAVTWAIKERKKSIQFSPVEKERGEILIQNLFSRNSLIYQTEQNSYLEENLPHVVFSLMESFGHNILYMDNPDKNDLLGELRTHFNEDFVFKNFTSFDNGTASSLLGQCFYSTNENLSQSSEQKTLLPHTAFKPYKEKGYRIIFITSGNAMWRSLANYLPYQGVDEIYDQNNIIDIYPESQNTLSYWGVADEYSFKLAKKLLDESKQPLFIYILTITNHPPYKAPHGYKVKTIDSSCLIGKIGKDDTERKNILSAYQYATDALGNFITNIKNSSLKEKTIIGASGDHHLRGMKQTLPQETFLSYSVPFYLYVPKTILENTPTHFDRSRFGSHKDIMPTLYSISLSNAEYWAIGGRNLLLQKDIPQYNFSYNRLIWADKSGVVDISKTPFTKYSWDKSYLVAKNEIPMTKKEIQTINDYIELLNWQMNFLLKGYKNP</sequence>
<feature type="domain" description="Sulfatase N-terminal" evidence="7">
    <location>
        <begin position="247"/>
        <end position="536"/>
    </location>
</feature>
<feature type="transmembrane region" description="Helical" evidence="6">
    <location>
        <begin position="117"/>
        <end position="139"/>
    </location>
</feature>
<evidence type="ECO:0000313" key="9">
    <source>
        <dbReference type="Proteomes" id="UP000294841"/>
    </source>
</evidence>
<evidence type="ECO:0000256" key="6">
    <source>
        <dbReference type="SAM" id="Phobius"/>
    </source>
</evidence>
<proteinExistence type="predicted"/>
<evidence type="ECO:0000256" key="3">
    <source>
        <dbReference type="ARBA" id="ARBA00022692"/>
    </source>
</evidence>
<dbReference type="RefSeq" id="WP_165906453.1">
    <property type="nucleotide sequence ID" value="NZ_CP016605.1"/>
</dbReference>
<dbReference type="Proteomes" id="UP000294841">
    <property type="component" value="Unassembled WGS sequence"/>
</dbReference>
<keyword evidence="4 6" id="KW-1133">Transmembrane helix</keyword>
<dbReference type="Pfam" id="PF00884">
    <property type="entry name" value="Sulfatase"/>
    <property type="match status" value="1"/>
</dbReference>
<keyword evidence="5 6" id="KW-0472">Membrane</keyword>
<dbReference type="EMBL" id="SLXI01000001">
    <property type="protein sequence ID" value="TCP14019.1"/>
    <property type="molecule type" value="Genomic_DNA"/>
</dbReference>
<comment type="subcellular location">
    <subcellularLocation>
        <location evidence="1">Cell membrane</location>
        <topology evidence="1">Multi-pass membrane protein</topology>
    </subcellularLocation>
</comment>
<dbReference type="SUPFAM" id="SSF53649">
    <property type="entry name" value="Alkaline phosphatase-like"/>
    <property type="match status" value="1"/>
</dbReference>
<accession>A0A4R2N2I2</accession>
<evidence type="ECO:0000313" key="8">
    <source>
        <dbReference type="EMBL" id="TCP14019.1"/>
    </source>
</evidence>
<evidence type="ECO:0000256" key="4">
    <source>
        <dbReference type="ARBA" id="ARBA00022989"/>
    </source>
</evidence>
<dbReference type="PANTHER" id="PTHR47371">
    <property type="entry name" value="LIPOTEICHOIC ACID SYNTHASE"/>
    <property type="match status" value="1"/>
</dbReference>
<dbReference type="GO" id="GO:0005886">
    <property type="term" value="C:plasma membrane"/>
    <property type="evidence" value="ECO:0007669"/>
    <property type="project" value="UniProtKB-SubCell"/>
</dbReference>
<dbReference type="PANTHER" id="PTHR47371:SF3">
    <property type="entry name" value="PHOSPHOGLYCEROL TRANSFERASE I"/>
    <property type="match status" value="1"/>
</dbReference>
<keyword evidence="8" id="KW-0808">Transferase</keyword>
<dbReference type="AlphaFoldDB" id="A0A4R2N2I2"/>
<feature type="transmembrane region" description="Helical" evidence="6">
    <location>
        <begin position="60"/>
        <end position="85"/>
    </location>
</feature>
<feature type="transmembrane region" description="Helical" evidence="6">
    <location>
        <begin position="148"/>
        <end position="169"/>
    </location>
</feature>
<name>A0A4R2N2I2_9PAST</name>
<evidence type="ECO:0000256" key="1">
    <source>
        <dbReference type="ARBA" id="ARBA00004651"/>
    </source>
</evidence>
<organism evidence="8 9">
    <name type="scientific">Bisgaardia hudsonensis</name>
    <dbReference type="NCBI Taxonomy" id="109472"/>
    <lineage>
        <taxon>Bacteria</taxon>
        <taxon>Pseudomonadati</taxon>
        <taxon>Pseudomonadota</taxon>
        <taxon>Gammaproteobacteria</taxon>
        <taxon>Pasteurellales</taxon>
        <taxon>Pasteurellaceae</taxon>
        <taxon>Bisgaardia</taxon>
    </lineage>
</organism>
<dbReference type="InterPro" id="IPR050448">
    <property type="entry name" value="OpgB/LTA_synthase_biosynth"/>
</dbReference>
<dbReference type="CDD" id="cd16015">
    <property type="entry name" value="LTA_synthase"/>
    <property type="match status" value="1"/>
</dbReference>
<evidence type="ECO:0000259" key="7">
    <source>
        <dbReference type="Pfam" id="PF00884"/>
    </source>
</evidence>